<dbReference type="GO" id="GO:0008360">
    <property type="term" value="P:regulation of cell shape"/>
    <property type="evidence" value="ECO:0007669"/>
    <property type="project" value="InterPro"/>
</dbReference>
<comment type="caution">
    <text evidence="8">The sequence shown here is derived from an EMBL/GenBank/DDBJ whole genome shotgun (WGS) entry which is preliminary data.</text>
</comment>
<sequence>MINFDKFHNKKIAILWYGREGKSSLQFLLKIGVSPRNITILDGAKKIEGLTANFEFINQAFGTDLDFNMILGDNYLDTLKKFDLIIKTPGISLYNSKILPYKERITSQAQIFFDYYQGKIIAVSWTKGKSTTSTMIYEMLKHAKKNVSLIWNIGSPVLDALDMKDLGSQKDEYAVFEVSSYMLEGLKKNNYISILLNVYSDHIDRHEGFENYKNAKFNLLKWSKHNLVRDEIIENDGFDEEDIKELGIRTFWHTGEYTYKEGNFYVKEKKVFDNHTIILKGEHNMMNISALLGICDIMNIGYEILEETVATFKWLPHRMENIWTYAGITWIDDAISTTPESTIQAIQTFGKQIDTIFLWWTDRGYVFDNLIKCIRTYGIRNIVLFPDSGNRIAQLIRDQDIPVGKEVVWIKILQTKSMKEAVQFAYKNTKNWKICLLSTASPSYSIRKNFEEKGNLFQKYIKESA</sequence>
<proteinExistence type="predicted"/>
<dbReference type="InterPro" id="IPR013221">
    <property type="entry name" value="Mur_ligase_cen"/>
</dbReference>
<evidence type="ECO:0000256" key="1">
    <source>
        <dbReference type="ARBA" id="ARBA00004496"/>
    </source>
</evidence>
<dbReference type="GO" id="GO:0008764">
    <property type="term" value="F:UDP-N-acetylmuramoylalanine-D-glutamate ligase activity"/>
    <property type="evidence" value="ECO:0007669"/>
    <property type="project" value="InterPro"/>
</dbReference>
<reference evidence="8" key="1">
    <citation type="journal article" date="2012" name="Science">
        <title>Fermentation, hydrogen, and sulfur metabolism in multiple uncultivated bacterial phyla.</title>
        <authorList>
            <person name="Wrighton K.C."/>
            <person name="Thomas B.C."/>
            <person name="Sharon I."/>
            <person name="Miller C.S."/>
            <person name="Castelle C.J."/>
            <person name="VerBerkmoes N.C."/>
            <person name="Wilkins M.J."/>
            <person name="Hettich R.L."/>
            <person name="Lipton M.S."/>
            <person name="Williams K.H."/>
            <person name="Long P.E."/>
            <person name="Banfield J.F."/>
        </authorList>
    </citation>
    <scope>NUCLEOTIDE SEQUENCE [LARGE SCALE GENOMIC DNA]</scope>
</reference>
<dbReference type="GO" id="GO:0005737">
    <property type="term" value="C:cytoplasm"/>
    <property type="evidence" value="ECO:0007669"/>
    <property type="project" value="UniProtKB-SubCell"/>
</dbReference>
<name>K1X5H8_9BACT</name>
<comment type="pathway">
    <text evidence="2">Cell wall biogenesis; peptidoglycan biosynthesis.</text>
</comment>
<dbReference type="SUPFAM" id="SSF53244">
    <property type="entry name" value="MurD-like peptide ligases, peptide-binding domain"/>
    <property type="match status" value="1"/>
</dbReference>
<evidence type="ECO:0000256" key="2">
    <source>
        <dbReference type="ARBA" id="ARBA00004752"/>
    </source>
</evidence>
<feature type="domain" description="Mur ligase central" evidence="7">
    <location>
        <begin position="126"/>
        <end position="292"/>
    </location>
</feature>
<keyword evidence="4 8" id="KW-0436">Ligase</keyword>
<evidence type="ECO:0000256" key="6">
    <source>
        <dbReference type="ARBA" id="ARBA00022840"/>
    </source>
</evidence>
<dbReference type="PANTHER" id="PTHR43692:SF1">
    <property type="entry name" value="UDP-N-ACETYLMURAMOYLALANINE--D-GLUTAMATE LIGASE"/>
    <property type="match status" value="1"/>
</dbReference>
<dbReference type="Pfam" id="PF08245">
    <property type="entry name" value="Mur_ligase_M"/>
    <property type="match status" value="1"/>
</dbReference>
<dbReference type="Gene3D" id="3.40.1190.10">
    <property type="entry name" value="Mur-like, catalytic domain"/>
    <property type="match status" value="1"/>
</dbReference>
<dbReference type="NCBIfam" id="TIGR01087">
    <property type="entry name" value="murD"/>
    <property type="match status" value="1"/>
</dbReference>
<organism evidence="8">
    <name type="scientific">uncultured bacterium</name>
    <name type="common">gcode 4</name>
    <dbReference type="NCBI Taxonomy" id="1234023"/>
    <lineage>
        <taxon>Bacteria</taxon>
        <taxon>environmental samples</taxon>
    </lineage>
</organism>
<dbReference type="AlphaFoldDB" id="K1X5H8"/>
<dbReference type="SUPFAM" id="SSF53623">
    <property type="entry name" value="MurD-like peptide ligases, catalytic domain"/>
    <property type="match status" value="1"/>
</dbReference>
<evidence type="ECO:0000259" key="7">
    <source>
        <dbReference type="Pfam" id="PF08245"/>
    </source>
</evidence>
<dbReference type="Gene3D" id="3.90.190.20">
    <property type="entry name" value="Mur ligase, C-terminal domain"/>
    <property type="match status" value="1"/>
</dbReference>
<evidence type="ECO:0000256" key="5">
    <source>
        <dbReference type="ARBA" id="ARBA00022741"/>
    </source>
</evidence>
<gene>
    <name evidence="8" type="ORF">ACD_80C00048G0005</name>
</gene>
<dbReference type="PANTHER" id="PTHR43692">
    <property type="entry name" value="UDP-N-ACETYLMURAMOYLALANINE--D-GLUTAMATE LIGASE"/>
    <property type="match status" value="1"/>
</dbReference>
<evidence type="ECO:0000256" key="3">
    <source>
        <dbReference type="ARBA" id="ARBA00022490"/>
    </source>
</evidence>
<dbReference type="InterPro" id="IPR036615">
    <property type="entry name" value="Mur_ligase_C_dom_sf"/>
</dbReference>
<accession>K1X5H8</accession>
<dbReference type="GO" id="GO:0051301">
    <property type="term" value="P:cell division"/>
    <property type="evidence" value="ECO:0007669"/>
    <property type="project" value="InterPro"/>
</dbReference>
<dbReference type="UniPathway" id="UPA00219"/>
<comment type="subcellular location">
    <subcellularLocation>
        <location evidence="1">Cytoplasm</location>
    </subcellularLocation>
</comment>
<dbReference type="Gene3D" id="3.40.50.720">
    <property type="entry name" value="NAD(P)-binding Rossmann-like Domain"/>
    <property type="match status" value="1"/>
</dbReference>
<keyword evidence="6" id="KW-0067">ATP-binding</keyword>
<dbReference type="EMBL" id="AMFJ01036055">
    <property type="protein sequence ID" value="EKD25460.1"/>
    <property type="molecule type" value="Genomic_DNA"/>
</dbReference>
<dbReference type="InterPro" id="IPR005762">
    <property type="entry name" value="MurD"/>
</dbReference>
<dbReference type="GO" id="GO:0005524">
    <property type="term" value="F:ATP binding"/>
    <property type="evidence" value="ECO:0007669"/>
    <property type="project" value="UniProtKB-KW"/>
</dbReference>
<dbReference type="GO" id="GO:0009252">
    <property type="term" value="P:peptidoglycan biosynthetic process"/>
    <property type="evidence" value="ECO:0007669"/>
    <property type="project" value="UniProtKB-UniPathway"/>
</dbReference>
<keyword evidence="5" id="KW-0547">Nucleotide-binding</keyword>
<evidence type="ECO:0000313" key="8">
    <source>
        <dbReference type="EMBL" id="EKD25460.1"/>
    </source>
</evidence>
<dbReference type="InterPro" id="IPR036565">
    <property type="entry name" value="Mur-like_cat_sf"/>
</dbReference>
<protein>
    <submittedName>
        <fullName evidence="8">UDP-N-acetylmuramoylalanine-D-glutamate ligase</fullName>
    </submittedName>
</protein>
<keyword evidence="3" id="KW-0963">Cytoplasm</keyword>
<evidence type="ECO:0000256" key="4">
    <source>
        <dbReference type="ARBA" id="ARBA00022598"/>
    </source>
</evidence>